<dbReference type="PANTHER" id="PTHR48021">
    <property type="match status" value="1"/>
</dbReference>
<evidence type="ECO:0000259" key="6">
    <source>
        <dbReference type="PROSITE" id="PS50850"/>
    </source>
</evidence>
<dbReference type="PROSITE" id="PS00217">
    <property type="entry name" value="SUGAR_TRANSPORT_2"/>
    <property type="match status" value="1"/>
</dbReference>
<dbReference type="OrthoDB" id="4540492at2759"/>
<sequence>MCFGKQLITPFVKQCFAVSSVTFNMLSYGMVIGFNASLFSELRKSQEIPLDRDSESWLASLIGITTFIGALFTPIIIDSIGRKPAVITSSVLMVSGWITLSLASSLPVLLVAKFLQGMSVGLGSTMGGLLIAEYSSPKYRGSFMATILTFVLLGSLISHLFALFYNWHQISTIVGFFSLPGLIISLFSPESPVFLATKGRYDQCRKVFRWLRGPNEDDELEKMIKTDMIVKESKKSRPKKTMSKIIQKKLTYVILTFKKREFYIPVFIMMHLSAINEFCGALVYDTYAFDIHKALYGTDIYMFKVMASVDIQRILSTVLTVYLTSRVRRRPLLFTLVGLNILAYICEAGYIYARRHSLLPFDHMAIGVFLHHFHYFTNGAGSMSLTTIISNELFPTADKGFCGLIRSLIFSIFVFANVKSAPYLFSLIDVEGTLCAYALLLFYCQVMLYYMLPETKDKTLQEIEDKFRGFSLVDRAEILKTKDDEDVSN</sequence>
<keyword evidence="7" id="KW-1185">Reference proteome</keyword>
<feature type="transmembrane region" description="Helical" evidence="5">
    <location>
        <begin position="262"/>
        <end position="283"/>
    </location>
</feature>
<proteinExistence type="predicted"/>
<evidence type="ECO:0000313" key="7">
    <source>
        <dbReference type="Proteomes" id="UP000504629"/>
    </source>
</evidence>
<dbReference type="InterPro" id="IPR020846">
    <property type="entry name" value="MFS_dom"/>
</dbReference>
<feature type="transmembrane region" description="Helical" evidence="5">
    <location>
        <begin position="430"/>
        <end position="452"/>
    </location>
</feature>
<dbReference type="Gene3D" id="1.20.1250.20">
    <property type="entry name" value="MFS general substrate transporter like domains"/>
    <property type="match status" value="1"/>
</dbReference>
<feature type="transmembrane region" description="Helical" evidence="5">
    <location>
        <begin position="170"/>
        <end position="188"/>
    </location>
</feature>
<gene>
    <name evidence="8" type="primary">LOC114253575</name>
</gene>
<dbReference type="InterPro" id="IPR050549">
    <property type="entry name" value="MFS_Trehalose_Transporter"/>
</dbReference>
<protein>
    <submittedName>
        <fullName evidence="8">Sugar transporter ERD6-like 9</fullName>
    </submittedName>
</protein>
<dbReference type="GeneID" id="114253575"/>
<feature type="transmembrane region" description="Helical" evidence="5">
    <location>
        <begin position="332"/>
        <end position="353"/>
    </location>
</feature>
<keyword evidence="2 5" id="KW-0812">Transmembrane</keyword>
<dbReference type="GO" id="GO:0022857">
    <property type="term" value="F:transmembrane transporter activity"/>
    <property type="evidence" value="ECO:0007669"/>
    <property type="project" value="InterPro"/>
</dbReference>
<evidence type="ECO:0000256" key="5">
    <source>
        <dbReference type="SAM" id="Phobius"/>
    </source>
</evidence>
<dbReference type="InterPro" id="IPR005829">
    <property type="entry name" value="Sugar_transporter_CS"/>
</dbReference>
<feature type="transmembrane region" description="Helical" evidence="5">
    <location>
        <begin position="57"/>
        <end position="77"/>
    </location>
</feature>
<keyword evidence="3 5" id="KW-1133">Transmembrane helix</keyword>
<reference evidence="8" key="1">
    <citation type="submission" date="2025-08" db="UniProtKB">
        <authorList>
            <consortium name="RefSeq"/>
        </authorList>
    </citation>
    <scope>IDENTIFICATION</scope>
    <source>
        <tissue evidence="8">Silk gland</tissue>
    </source>
</reference>
<name>A0A6J2KRX8_BOMMA</name>
<dbReference type="InterPro" id="IPR005828">
    <property type="entry name" value="MFS_sugar_transport-like"/>
</dbReference>
<dbReference type="GO" id="GO:0016020">
    <property type="term" value="C:membrane"/>
    <property type="evidence" value="ECO:0007669"/>
    <property type="project" value="UniProtKB-SubCell"/>
</dbReference>
<evidence type="ECO:0000256" key="3">
    <source>
        <dbReference type="ARBA" id="ARBA00022989"/>
    </source>
</evidence>
<dbReference type="KEGG" id="bman:114253575"/>
<evidence type="ECO:0000256" key="1">
    <source>
        <dbReference type="ARBA" id="ARBA00004141"/>
    </source>
</evidence>
<accession>A0A6J2KRX8</accession>
<feature type="transmembrane region" description="Helical" evidence="5">
    <location>
        <begin position="143"/>
        <end position="164"/>
    </location>
</feature>
<dbReference type="RefSeq" id="XP_028044303.1">
    <property type="nucleotide sequence ID" value="XM_028188502.1"/>
</dbReference>
<dbReference type="PANTHER" id="PTHR48021:SF68">
    <property type="entry name" value="MAJOR FACILITATOR SUPERFAMILY (MFS) PROFILE DOMAIN-CONTAINING PROTEIN"/>
    <property type="match status" value="1"/>
</dbReference>
<evidence type="ECO:0000256" key="4">
    <source>
        <dbReference type="ARBA" id="ARBA00023136"/>
    </source>
</evidence>
<dbReference type="Proteomes" id="UP000504629">
    <property type="component" value="Unplaced"/>
</dbReference>
<organism evidence="7 8">
    <name type="scientific">Bombyx mandarina</name>
    <name type="common">Wild silk moth</name>
    <name type="synonym">Wild silkworm</name>
    <dbReference type="NCBI Taxonomy" id="7092"/>
    <lineage>
        <taxon>Eukaryota</taxon>
        <taxon>Metazoa</taxon>
        <taxon>Ecdysozoa</taxon>
        <taxon>Arthropoda</taxon>
        <taxon>Hexapoda</taxon>
        <taxon>Insecta</taxon>
        <taxon>Pterygota</taxon>
        <taxon>Neoptera</taxon>
        <taxon>Endopterygota</taxon>
        <taxon>Lepidoptera</taxon>
        <taxon>Glossata</taxon>
        <taxon>Ditrysia</taxon>
        <taxon>Bombycoidea</taxon>
        <taxon>Bombycidae</taxon>
        <taxon>Bombycinae</taxon>
        <taxon>Bombyx</taxon>
    </lineage>
</organism>
<feature type="domain" description="Major facilitator superfamily (MFS) profile" evidence="6">
    <location>
        <begin position="1"/>
        <end position="456"/>
    </location>
</feature>
<dbReference type="Pfam" id="PF00083">
    <property type="entry name" value="Sugar_tr"/>
    <property type="match status" value="1"/>
</dbReference>
<dbReference type="InterPro" id="IPR036259">
    <property type="entry name" value="MFS_trans_sf"/>
</dbReference>
<feature type="transmembrane region" description="Helical" evidence="5">
    <location>
        <begin position="15"/>
        <end position="37"/>
    </location>
</feature>
<keyword evidence="4 5" id="KW-0472">Membrane</keyword>
<feature type="transmembrane region" description="Helical" evidence="5">
    <location>
        <begin position="373"/>
        <end position="394"/>
    </location>
</feature>
<feature type="transmembrane region" description="Helical" evidence="5">
    <location>
        <begin position="401"/>
        <end position="418"/>
    </location>
</feature>
<evidence type="ECO:0000256" key="2">
    <source>
        <dbReference type="ARBA" id="ARBA00022692"/>
    </source>
</evidence>
<evidence type="ECO:0000313" key="8">
    <source>
        <dbReference type="RefSeq" id="XP_028044303.1"/>
    </source>
</evidence>
<dbReference type="SUPFAM" id="SSF103473">
    <property type="entry name" value="MFS general substrate transporter"/>
    <property type="match status" value="1"/>
</dbReference>
<comment type="subcellular location">
    <subcellularLocation>
        <location evidence="1">Membrane</location>
        <topology evidence="1">Multi-pass membrane protein</topology>
    </subcellularLocation>
</comment>
<dbReference type="PROSITE" id="PS50850">
    <property type="entry name" value="MFS"/>
    <property type="match status" value="1"/>
</dbReference>
<dbReference type="AlphaFoldDB" id="A0A6J2KRX8"/>
<feature type="transmembrane region" description="Helical" evidence="5">
    <location>
        <begin position="84"/>
        <end position="104"/>
    </location>
</feature>